<protein>
    <submittedName>
        <fullName evidence="1">Aromatase/cyclase</fullName>
    </submittedName>
</protein>
<keyword evidence="2" id="KW-1185">Reference proteome</keyword>
<dbReference type="Pfam" id="PF10604">
    <property type="entry name" value="Polyketide_cyc2"/>
    <property type="match status" value="1"/>
</dbReference>
<accession>A0ABT7GQ38</accession>
<dbReference type="Proteomes" id="UP001223390">
    <property type="component" value="Unassembled WGS sequence"/>
</dbReference>
<dbReference type="CDD" id="cd08861">
    <property type="entry name" value="OtcD1_ARO-CYC_like"/>
    <property type="match status" value="2"/>
</dbReference>
<proteinExistence type="predicted"/>
<dbReference type="EMBL" id="JASITI010000006">
    <property type="protein sequence ID" value="MDK9495381.1"/>
    <property type="molecule type" value="Genomic_DNA"/>
</dbReference>
<evidence type="ECO:0000313" key="2">
    <source>
        <dbReference type="Proteomes" id="UP001223390"/>
    </source>
</evidence>
<evidence type="ECO:0000313" key="1">
    <source>
        <dbReference type="EMBL" id="MDK9495381.1"/>
    </source>
</evidence>
<dbReference type="InterPro" id="IPR023393">
    <property type="entry name" value="START-like_dom_sf"/>
</dbReference>
<name>A0ABT7GQ38_9ACTN</name>
<dbReference type="Gene3D" id="3.30.530.20">
    <property type="match status" value="2"/>
</dbReference>
<organism evidence="1 2">
    <name type="scientific">Streptomyces katrae</name>
    <dbReference type="NCBI Taxonomy" id="68223"/>
    <lineage>
        <taxon>Bacteria</taxon>
        <taxon>Bacillati</taxon>
        <taxon>Actinomycetota</taxon>
        <taxon>Actinomycetes</taxon>
        <taxon>Kitasatosporales</taxon>
        <taxon>Streptomycetaceae</taxon>
        <taxon>Streptomyces</taxon>
    </lineage>
</organism>
<sequence>MSGERVQHTSYSVDVAAPAGVVYALIADTTQWPLFVPPSVHVERLDFDGTRDRFGMWATANGTVTSWVSRRSLDPRLRTIDFHQEVPAPPAASMGGRWTVEELGPARSRLNLLHRFEVRDDDPADAEWLTRATDTNSRAELDELKRTAELWAKLDGLLMTFEDSVRVHGPSELVYDFLYRAGDWPTHLPEITRADVAEYRQGVQLLDTDTLGADGVTETSASVRVCFPHAGRIVFKETRTPRLLAAHTGEWAVNPDETGVTAVATHQVLLREEDIEPVLGPGADLTQARDHVRRTLGGASTRVLHLARRHAETAVRTLIPQR</sequence>
<gene>
    <name evidence="1" type="ORF">QEZ40_006028</name>
</gene>
<comment type="caution">
    <text evidence="1">The sequence shown here is derived from an EMBL/GenBank/DDBJ whole genome shotgun (WGS) entry which is preliminary data.</text>
</comment>
<reference evidence="1 2" key="1">
    <citation type="submission" date="2023-05" db="EMBL/GenBank/DDBJ databases">
        <title>Sequencing and Assembly of Streptomyces sp. NP73.</title>
        <authorList>
            <person name="Konwar A.N."/>
            <person name="Saikia K."/>
            <person name="Thakur D."/>
        </authorList>
    </citation>
    <scope>NUCLEOTIDE SEQUENCE [LARGE SCALE GENOMIC DNA]</scope>
    <source>
        <strain evidence="1 2">NP73</strain>
    </source>
</reference>
<dbReference type="SUPFAM" id="SSF55961">
    <property type="entry name" value="Bet v1-like"/>
    <property type="match status" value="2"/>
</dbReference>
<dbReference type="InterPro" id="IPR019587">
    <property type="entry name" value="Polyketide_cyclase/dehydratase"/>
</dbReference>
<dbReference type="RefSeq" id="WP_285341011.1">
    <property type="nucleotide sequence ID" value="NZ_JASITI010000006.1"/>
</dbReference>